<dbReference type="EMBL" id="JAEMHM010000005">
    <property type="protein sequence ID" value="MBJ6724431.1"/>
    <property type="molecule type" value="Genomic_DNA"/>
</dbReference>
<gene>
    <name evidence="1" type="ORF">JFN93_06910</name>
</gene>
<evidence type="ECO:0000313" key="1">
    <source>
        <dbReference type="EMBL" id="MBJ6724431.1"/>
    </source>
</evidence>
<name>A0A8J7JBD4_9BACT</name>
<sequence length="155" mass="16736">MAAPAVPFYGKDADRLAMLTIAFNALAQREDILNTWPATVPHPKKFKEKIDIYQGAFHEALNFDRRAIAQRVAACNNAGVTWQKIVNYLCSTEADNTELLQQMGIGSRSRRSTGGPVEVGAPDLSVVNVDEKGGGTGLLLPGPAALHVLHGSNRR</sequence>
<comment type="caution">
    <text evidence="1">The sequence shown here is derived from an EMBL/GenBank/DDBJ whole genome shotgun (WGS) entry which is preliminary data.</text>
</comment>
<dbReference type="RefSeq" id="WP_199383281.1">
    <property type="nucleotide sequence ID" value="NZ_JAEMHM010000005.1"/>
</dbReference>
<reference evidence="1" key="1">
    <citation type="submission" date="2020-12" db="EMBL/GenBank/DDBJ databases">
        <title>Geomonas sp. Red875, isolated from river sediment.</title>
        <authorList>
            <person name="Xu Z."/>
            <person name="Zhang Z."/>
            <person name="Masuda Y."/>
            <person name="Itoh H."/>
            <person name="Senoo K."/>
        </authorList>
    </citation>
    <scope>NUCLEOTIDE SEQUENCE</scope>
    <source>
        <strain evidence="1">Red875</strain>
    </source>
</reference>
<dbReference type="Proteomes" id="UP000636888">
    <property type="component" value="Unassembled WGS sequence"/>
</dbReference>
<protein>
    <submittedName>
        <fullName evidence="1">Uncharacterized protein</fullName>
    </submittedName>
</protein>
<evidence type="ECO:0000313" key="2">
    <source>
        <dbReference type="Proteomes" id="UP000636888"/>
    </source>
</evidence>
<dbReference type="AlphaFoldDB" id="A0A8J7JBD4"/>
<accession>A0A8J7JBD4</accession>
<keyword evidence="2" id="KW-1185">Reference proteome</keyword>
<proteinExistence type="predicted"/>
<organism evidence="1 2">
    <name type="scientific">Geomesophilobacter sediminis</name>
    <dbReference type="NCBI Taxonomy" id="2798584"/>
    <lineage>
        <taxon>Bacteria</taxon>
        <taxon>Pseudomonadati</taxon>
        <taxon>Thermodesulfobacteriota</taxon>
        <taxon>Desulfuromonadia</taxon>
        <taxon>Geobacterales</taxon>
        <taxon>Geobacteraceae</taxon>
        <taxon>Geomesophilobacter</taxon>
    </lineage>
</organism>